<protein>
    <submittedName>
        <fullName evidence="7">(pine wood nematode) hypothetical protein</fullName>
    </submittedName>
</protein>
<name>A0A1I7RI98_BURXY</name>
<evidence type="ECO:0000313" key="9">
    <source>
        <dbReference type="Proteomes" id="UP000095284"/>
    </source>
</evidence>
<dbReference type="GO" id="GO:0035097">
    <property type="term" value="C:histone methyltransferase complex"/>
    <property type="evidence" value="ECO:0007669"/>
    <property type="project" value="TreeGrafter"/>
</dbReference>
<dbReference type="Gene3D" id="6.10.250.2590">
    <property type="match status" value="1"/>
</dbReference>
<organism evidence="9 11">
    <name type="scientific">Bursaphelenchus xylophilus</name>
    <name type="common">Pinewood nematode worm</name>
    <name type="synonym">Aphelenchoides xylophilus</name>
    <dbReference type="NCBI Taxonomy" id="6326"/>
    <lineage>
        <taxon>Eukaryota</taxon>
        <taxon>Metazoa</taxon>
        <taxon>Ecdysozoa</taxon>
        <taxon>Nematoda</taxon>
        <taxon>Chromadorea</taxon>
        <taxon>Rhabditida</taxon>
        <taxon>Tylenchina</taxon>
        <taxon>Tylenchomorpha</taxon>
        <taxon>Aphelenchoidea</taxon>
        <taxon>Aphelenchoididae</taxon>
        <taxon>Bursaphelenchus</taxon>
    </lineage>
</organism>
<feature type="compositionally biased region" description="Polar residues" evidence="5">
    <location>
        <begin position="481"/>
        <end position="508"/>
    </location>
</feature>
<feature type="compositionally biased region" description="Polar residues" evidence="5">
    <location>
        <begin position="457"/>
        <end position="473"/>
    </location>
</feature>
<evidence type="ECO:0000259" key="6">
    <source>
        <dbReference type="PROSITE" id="PS50853"/>
    </source>
</evidence>
<dbReference type="InterPro" id="IPR003961">
    <property type="entry name" value="FN3_dom"/>
</dbReference>
<comment type="subcellular location">
    <subcellularLocation>
        <location evidence="1">Nucleus</location>
    </subcellularLocation>
</comment>
<dbReference type="InterPro" id="IPR011043">
    <property type="entry name" value="Gal_Oxase/kelch_b-propeller"/>
</dbReference>
<evidence type="ECO:0000256" key="4">
    <source>
        <dbReference type="ARBA" id="ARBA00023242"/>
    </source>
</evidence>
<dbReference type="SUPFAM" id="SSF50965">
    <property type="entry name" value="Galactose oxidase, central domain"/>
    <property type="match status" value="2"/>
</dbReference>
<dbReference type="SMART" id="SM00060">
    <property type="entry name" value="FN3"/>
    <property type="match status" value="2"/>
</dbReference>
<feature type="compositionally biased region" description="Polar residues" evidence="5">
    <location>
        <begin position="555"/>
        <end position="582"/>
    </location>
</feature>
<dbReference type="EMBL" id="CAJFCV020000004">
    <property type="protein sequence ID" value="CAG9115060.1"/>
    <property type="molecule type" value="Genomic_DNA"/>
</dbReference>
<evidence type="ECO:0000256" key="1">
    <source>
        <dbReference type="ARBA" id="ARBA00004123"/>
    </source>
</evidence>
<dbReference type="eggNOG" id="KOG4152">
    <property type="taxonomic scope" value="Eukaryota"/>
</dbReference>
<dbReference type="InterPro" id="IPR036116">
    <property type="entry name" value="FN3_sf"/>
</dbReference>
<evidence type="ECO:0000313" key="11">
    <source>
        <dbReference type="WBParaSite" id="BXY_0042700.1"/>
    </source>
</evidence>
<dbReference type="InterPro" id="IPR015915">
    <property type="entry name" value="Kelch-typ_b-propeller"/>
</dbReference>
<reference evidence="11" key="1">
    <citation type="submission" date="2016-11" db="UniProtKB">
        <authorList>
            <consortium name="WormBaseParasite"/>
        </authorList>
    </citation>
    <scope>IDENTIFICATION</scope>
</reference>
<evidence type="ECO:0000313" key="7">
    <source>
        <dbReference type="EMBL" id="CAD5225776.1"/>
    </source>
</evidence>
<proteinExistence type="predicted"/>
<dbReference type="WBParaSite" id="BXY_0042700.1">
    <property type="protein sequence ID" value="BXY_0042700.1"/>
    <property type="gene ID" value="BXY_0042700"/>
</dbReference>
<evidence type="ECO:0000256" key="5">
    <source>
        <dbReference type="SAM" id="MobiDB-lite"/>
    </source>
</evidence>
<gene>
    <name evidence="7" type="ORF">BXYJ_LOCUS8714</name>
</gene>
<feature type="compositionally biased region" description="Pro residues" evidence="5">
    <location>
        <begin position="423"/>
        <end position="433"/>
    </location>
</feature>
<dbReference type="GO" id="GO:0006338">
    <property type="term" value="P:chromatin remodeling"/>
    <property type="evidence" value="ECO:0007669"/>
    <property type="project" value="TreeGrafter"/>
</dbReference>
<dbReference type="InterPro" id="IPR043536">
    <property type="entry name" value="HCF1/2"/>
</dbReference>
<dbReference type="Proteomes" id="UP000095284">
    <property type="component" value="Unplaced"/>
</dbReference>
<dbReference type="Gene3D" id="2.120.10.80">
    <property type="entry name" value="Kelch-type beta propeller"/>
    <property type="match status" value="2"/>
</dbReference>
<feature type="domain" description="Fibronectin type-III" evidence="6">
    <location>
        <begin position="706"/>
        <end position="816"/>
    </location>
</feature>
<sequence length="851" mass="94615">MDQNDVVPVDKPLAKWREVQVAAPPSPLPRHGHKAVAIKHYMIVFGGGNEGIVNELYVFNTHTNIWHKPVVRGEPMPGLAAFGMDTDGEKIYIFGGMIDPKKYSDQFYELDSRRWEYRNLRIRAPRNNDPSPCGRLGHTLNIDRDRIAYIFGGMARDEDGSVKYLDDLYMLDLAPNKPLTYEKIQAGQGPSPRESHTSTLYENDKQKFLFIYGGMNGDRLGDMWILDLVHLAWREIQPHGEIPRPRSLHSASLVGDRVFVFGGWVPVTPEDVPQDGSPYLDWRCSNDIHSFHVLNNRWESFQEAVTDEKNSFPNARAGHSACVINNRVYIWSGRDGIRRTGSSVKCCKDFYFLETQPPATPGPIQLAKATLDTIEITWARIPNADSYHVEVKKLGPDDQAQSQRRIMSQQNGQRIKRIHVPGSSPPTQPPNPRAIPYRQITPDGRVYTRPAGIAYRTPQSQPLPTSATYSNGHPPTPEKVQYQQSYAPQTLSTPYQPTQPTLEAQMPSNILEDPEPESSSVEQKLEDPADISLSDKPAPLLDPANISLESEKPQTAEQPPQDPGLSTNPPAEPSQNESQISGSETNPEEPAEPNPPESEAKPTASGFVEPRSTPEAFVSPALPPSEAAESPQISPQKPRQSEWCYVGQTVTPTFKVVEYFQETPEGQKSVKLESGFIYQFRVSAVNICGQSPWSDPVSYKTGVPGFPGAPSSIKISKGDNCAHLSWEPPTNPNGVIVEYSVYLAMKPNVGGENNSFLKVYSGTEPSCTVDGHYLDNALVDTTPKPAVIFRIAARNQKGYGPATQVRWLQENRMPAPMSIQLQHSQPHPSTYTRIAPSALPPPTYTKRVRIE</sequence>
<dbReference type="Proteomes" id="UP000582659">
    <property type="component" value="Unassembled WGS sequence"/>
</dbReference>
<feature type="region of interest" description="Disordered" evidence="5">
    <location>
        <begin position="455"/>
        <end position="640"/>
    </location>
</feature>
<keyword evidence="3" id="KW-0677">Repeat</keyword>
<evidence type="ECO:0000313" key="10">
    <source>
        <dbReference type="Proteomes" id="UP000659654"/>
    </source>
</evidence>
<dbReference type="PANTHER" id="PTHR46003:SF1">
    <property type="entry name" value="HOST CELL FACTOR"/>
    <property type="match status" value="1"/>
</dbReference>
<dbReference type="InterPro" id="IPR013783">
    <property type="entry name" value="Ig-like_fold"/>
</dbReference>
<dbReference type="SMR" id="A0A1I7RI98"/>
<dbReference type="GO" id="GO:0003713">
    <property type="term" value="F:transcription coactivator activity"/>
    <property type="evidence" value="ECO:0007669"/>
    <property type="project" value="TreeGrafter"/>
</dbReference>
<feature type="region of interest" description="Disordered" evidence="5">
    <location>
        <begin position="394"/>
        <end position="443"/>
    </location>
</feature>
<dbReference type="AlphaFoldDB" id="A0A1I7RI98"/>
<dbReference type="OrthoDB" id="10001928at2759"/>
<dbReference type="CDD" id="cd00063">
    <property type="entry name" value="FN3"/>
    <property type="match status" value="2"/>
</dbReference>
<dbReference type="PROSITE" id="PS50853">
    <property type="entry name" value="FN3"/>
    <property type="match status" value="1"/>
</dbReference>
<feature type="compositionally biased region" description="Polar residues" evidence="5">
    <location>
        <begin position="399"/>
        <end position="413"/>
    </location>
</feature>
<dbReference type="PANTHER" id="PTHR46003">
    <property type="entry name" value="HOST CELL FACTOR"/>
    <property type="match status" value="1"/>
</dbReference>
<keyword evidence="4" id="KW-0539">Nucleus</keyword>
<dbReference type="Pfam" id="PF13854">
    <property type="entry name" value="Kelch_HCF"/>
    <property type="match status" value="1"/>
</dbReference>
<reference evidence="8" key="2">
    <citation type="submission" date="2020-08" db="EMBL/GenBank/DDBJ databases">
        <authorList>
            <person name="Kikuchi T."/>
        </authorList>
    </citation>
    <scope>NUCLEOTIDE SEQUENCE</scope>
    <source>
        <strain evidence="7">Ka4C1</strain>
    </source>
</reference>
<dbReference type="EMBL" id="CAJFDI010000004">
    <property type="protein sequence ID" value="CAD5225776.1"/>
    <property type="molecule type" value="Genomic_DNA"/>
</dbReference>
<dbReference type="Proteomes" id="UP000659654">
    <property type="component" value="Unassembled WGS sequence"/>
</dbReference>
<keyword evidence="2" id="KW-0880">Kelch repeat</keyword>
<evidence type="ECO:0000313" key="8">
    <source>
        <dbReference type="EMBL" id="CAG9115060.1"/>
    </source>
</evidence>
<accession>A0A1I7RI98</accession>
<evidence type="ECO:0000256" key="3">
    <source>
        <dbReference type="ARBA" id="ARBA00022737"/>
    </source>
</evidence>
<dbReference type="InterPro" id="IPR059124">
    <property type="entry name" value="Kelch_HCF"/>
</dbReference>
<keyword evidence="10" id="KW-1185">Reference proteome</keyword>
<dbReference type="Gene3D" id="2.60.40.10">
    <property type="entry name" value="Immunoglobulins"/>
    <property type="match status" value="2"/>
</dbReference>
<dbReference type="SUPFAM" id="SSF49265">
    <property type="entry name" value="Fibronectin type III"/>
    <property type="match status" value="1"/>
</dbReference>
<evidence type="ECO:0000256" key="2">
    <source>
        <dbReference type="ARBA" id="ARBA00022441"/>
    </source>
</evidence>